<evidence type="ECO:0000313" key="2">
    <source>
        <dbReference type="Proteomes" id="UP000008922"/>
    </source>
</evidence>
<dbReference type="KEGG" id="atm:ANT_25320"/>
<dbReference type="AlphaFoldDB" id="E8MZL0"/>
<reference evidence="1 2" key="1">
    <citation type="submission" date="2010-12" db="EMBL/GenBank/DDBJ databases">
        <title>Whole genome sequence of Anaerolinea thermophila UNI-1.</title>
        <authorList>
            <person name="Narita-Yamada S."/>
            <person name="Kishi E."/>
            <person name="Watanabe Y."/>
            <person name="Takasaki K."/>
            <person name="Ankai A."/>
            <person name="Oguchi A."/>
            <person name="Fukui S."/>
            <person name="Takahashi M."/>
            <person name="Yashiro I."/>
            <person name="Hosoyama A."/>
            <person name="Sekiguchi Y."/>
            <person name="Hanada S."/>
            <person name="Fujita N."/>
        </authorList>
    </citation>
    <scope>NUCLEOTIDE SEQUENCE [LARGE SCALE GENOMIC DNA]</scope>
    <source>
        <strain evidence="2">DSM 14523 / JCM 11388 / NBRC 100420 / UNI-1</strain>
    </source>
</reference>
<accession>E8MZL0</accession>
<name>E8MZL0_ANATU</name>
<dbReference type="InParanoid" id="E8MZL0"/>
<dbReference type="Proteomes" id="UP000008922">
    <property type="component" value="Chromosome"/>
</dbReference>
<organism evidence="1 2">
    <name type="scientific">Anaerolinea thermophila (strain DSM 14523 / JCM 11388 / NBRC 100420 / UNI-1)</name>
    <dbReference type="NCBI Taxonomy" id="926569"/>
    <lineage>
        <taxon>Bacteria</taxon>
        <taxon>Bacillati</taxon>
        <taxon>Chloroflexota</taxon>
        <taxon>Anaerolineae</taxon>
        <taxon>Anaerolineales</taxon>
        <taxon>Anaerolineaceae</taxon>
        <taxon>Anaerolinea</taxon>
    </lineage>
</organism>
<dbReference type="OrthoDB" id="4243321at2"/>
<gene>
    <name evidence="1" type="ordered locus">ANT_25320</name>
</gene>
<proteinExistence type="predicted"/>
<dbReference type="RefSeq" id="WP_013560913.1">
    <property type="nucleotide sequence ID" value="NC_014960.1"/>
</dbReference>
<dbReference type="HOGENOM" id="CLU_1493245_0_0_0"/>
<dbReference type="STRING" id="926569.ANT_25320"/>
<dbReference type="EMBL" id="AP012029">
    <property type="protein sequence ID" value="BAJ64558.1"/>
    <property type="molecule type" value="Genomic_DNA"/>
</dbReference>
<sequence>MTQPVRLIPLLCPHCQNPIPAQPDEVAWVCTNCQKGLLLDESKGAVPLNIFFHAGLSAGKTGAPFWVTRGRVVFQQRETYRGNEKKAMQAFWAEPRLFAIPAYALPLEEAIALGVKFLQQPLKMEAGKPAPFLPIVVSPQDVHPLAEFIVMSIEAERKDALRQLTFTLSLEPLQCWILPV</sequence>
<evidence type="ECO:0000313" key="1">
    <source>
        <dbReference type="EMBL" id="BAJ64558.1"/>
    </source>
</evidence>
<keyword evidence="2" id="KW-1185">Reference proteome</keyword>
<protein>
    <submittedName>
        <fullName evidence="1">Uncharacterized protein</fullName>
    </submittedName>
</protein>